<dbReference type="Pfam" id="PF03372">
    <property type="entry name" value="Exo_endo_phos"/>
    <property type="match status" value="1"/>
</dbReference>
<feature type="domain" description="Endonuclease/exonuclease/phosphatase" evidence="2">
    <location>
        <begin position="19"/>
        <end position="253"/>
    </location>
</feature>
<dbReference type="SUPFAM" id="SSF56219">
    <property type="entry name" value="DNase I-like"/>
    <property type="match status" value="1"/>
</dbReference>
<name>A0A0B5AQU5_9BACL</name>
<dbReference type="OrthoDB" id="9812537at2"/>
<evidence type="ECO:0000256" key="1">
    <source>
        <dbReference type="ARBA" id="ARBA00022801"/>
    </source>
</evidence>
<dbReference type="Proteomes" id="UP000031449">
    <property type="component" value="Chromosome"/>
</dbReference>
<evidence type="ECO:0000313" key="4">
    <source>
        <dbReference type="Proteomes" id="UP000031449"/>
    </source>
</evidence>
<dbReference type="STRING" id="1508404.JMA_31340"/>
<evidence type="ECO:0000259" key="2">
    <source>
        <dbReference type="Pfam" id="PF03372"/>
    </source>
</evidence>
<dbReference type="CDD" id="cd09079">
    <property type="entry name" value="RgfB-like"/>
    <property type="match status" value="1"/>
</dbReference>
<keyword evidence="3" id="KW-0540">Nuclease</keyword>
<keyword evidence="1" id="KW-0378">Hydrolase</keyword>
<keyword evidence="3" id="KW-0255">Endonuclease</keyword>
<dbReference type="GO" id="GO:0016787">
    <property type="term" value="F:hydrolase activity"/>
    <property type="evidence" value="ECO:0007669"/>
    <property type="project" value="UniProtKB-KW"/>
</dbReference>
<dbReference type="InterPro" id="IPR005135">
    <property type="entry name" value="Endo/exonuclease/phosphatase"/>
</dbReference>
<dbReference type="PANTHER" id="PTHR15822:SF23">
    <property type="entry name" value="ENDONUCLEASE_EXONUCLEASE_PHOSPHATASE FAMILY PROTEIN"/>
    <property type="match status" value="1"/>
</dbReference>
<organism evidence="3 4">
    <name type="scientific">Jeotgalibacillus malaysiensis</name>
    <dbReference type="NCBI Taxonomy" id="1508404"/>
    <lineage>
        <taxon>Bacteria</taxon>
        <taxon>Bacillati</taxon>
        <taxon>Bacillota</taxon>
        <taxon>Bacilli</taxon>
        <taxon>Bacillales</taxon>
        <taxon>Caryophanaceae</taxon>
        <taxon>Jeotgalibacillus</taxon>
    </lineage>
</organism>
<dbReference type="Gene3D" id="3.60.10.10">
    <property type="entry name" value="Endonuclease/exonuclease/phosphatase"/>
    <property type="match status" value="1"/>
</dbReference>
<dbReference type="AlphaFoldDB" id="A0A0B5AQU5"/>
<keyword evidence="4" id="KW-1185">Reference proteome</keyword>
<dbReference type="PANTHER" id="PTHR15822">
    <property type="entry name" value="TRAF AND TNF RECEPTOR-ASSOCIATED PROTEIN"/>
    <property type="match status" value="1"/>
</dbReference>
<accession>A0A0B5AQU5</accession>
<sequence length="262" mass="30151">MKLLTLNCHSWQEDQQLEKLDILAKTITERDYDVIALQEVSQLTDAPAEGTYKKGHFGLELLKRLSSFGRKDDRMHWSFCHYGYDIYEEGVALLSRLPVTEMDSFFITKSIDPDHWKTRAVPRITVDAGNRLIDFYSCHLGWWSDDEEPYIDQVERLIEKQHPDRLSFYMGDFNNHAGLKKEGYDLLLSKGLKDTYTLAETKDSGTTVFGEIAGWEGNAQPLRIDYIFASEPVKVKSSKVIFNGEHHPVVSDHFGVEVEIEI</sequence>
<dbReference type="InterPro" id="IPR051547">
    <property type="entry name" value="TDP2-like"/>
</dbReference>
<proteinExistence type="predicted"/>
<protein>
    <submittedName>
        <fullName evidence="3">Endonuclease</fullName>
    </submittedName>
</protein>
<dbReference type="InterPro" id="IPR036691">
    <property type="entry name" value="Endo/exonu/phosph_ase_sf"/>
</dbReference>
<dbReference type="EMBL" id="CP009416">
    <property type="protein sequence ID" value="AJD92451.1"/>
    <property type="molecule type" value="Genomic_DNA"/>
</dbReference>
<dbReference type="HOGENOM" id="CLU_086635_0_0_9"/>
<gene>
    <name evidence="3" type="ORF">JMA_31340</name>
</gene>
<dbReference type="KEGG" id="jeo:JMA_31340"/>
<evidence type="ECO:0000313" key="3">
    <source>
        <dbReference type="EMBL" id="AJD92451.1"/>
    </source>
</evidence>
<dbReference type="BioCyc" id="JESP1508404:G14D9-12415-MONOMER"/>
<reference evidence="3 4" key="1">
    <citation type="submission" date="2014-08" db="EMBL/GenBank/DDBJ databases">
        <title>Complete genome of a marine bacteria Jeotgalibacillus malaysiensis.</title>
        <authorList>
            <person name="Yaakop A.S."/>
            <person name="Chan K.-G."/>
            <person name="Goh K.M."/>
        </authorList>
    </citation>
    <scope>NUCLEOTIDE SEQUENCE [LARGE SCALE GENOMIC DNA]</scope>
    <source>
        <strain evidence="3 4">D5</strain>
    </source>
</reference>
<dbReference type="GO" id="GO:0004519">
    <property type="term" value="F:endonuclease activity"/>
    <property type="evidence" value="ECO:0007669"/>
    <property type="project" value="UniProtKB-KW"/>
</dbReference>